<protein>
    <recommendedName>
        <fullName evidence="7">Pisatin demethylase</fullName>
    </recommendedName>
</protein>
<dbReference type="Gene3D" id="1.10.630.10">
    <property type="entry name" value="Cytochrome P450"/>
    <property type="match status" value="1"/>
</dbReference>
<dbReference type="PANTHER" id="PTHR24305:SF236">
    <property type="entry name" value="PISATIN DEMETHYLASE"/>
    <property type="match status" value="1"/>
</dbReference>
<evidence type="ECO:0000256" key="3">
    <source>
        <dbReference type="ARBA" id="ARBA00023004"/>
    </source>
</evidence>
<dbReference type="InterPro" id="IPR050121">
    <property type="entry name" value="Cytochrome_P450_monoxygenase"/>
</dbReference>
<keyword evidence="4" id="KW-0472">Membrane</keyword>
<dbReference type="GeneID" id="92070519"/>
<accession>A0ABR1QWD9</accession>
<dbReference type="CDD" id="cd11060">
    <property type="entry name" value="CYP57A1-like"/>
    <property type="match status" value="1"/>
</dbReference>
<sequence length="514" mass="58302">MRIAADLYEFRWYIALAALAAYLLQKTRTYCRLRSFQGPWSTGWSDLWHSWAILSLKSHLKYDEACSMYGPIARVGPNDLVTASPELILRMNAVRSPYSRTDWFYRTTRHRGDVDHVFSEMDEAKHVDLRHRMASGYSGKENVGLEESIDVHVAEFVQLFRSSYISTDTMAKPVDFAKKVQYLSLDVISDISWGKPFGNLRGDRDVDGIAHSSEEGMWFFNFMLATGLYRILHLPLIAPYVGVSVKDATGFGRLLYNARDIIRKRLQRDATHDQKSDMIASFFRHGLSEDQILSETTLQMVAGADTTASAIATTLLYLMTHPRVYAKLQCEIGNACNRVSSTDDGGVISDADARKLPYLQAVIKESMRIHAPVTNASPKRVPDGGDTVVIDGRPIFIPGGTNISYAVWTHRLNRRIFGEDAASFRPERWLQEKDEERLADMNRVHELGFGHGRYQCLGKSIASMEIGKTIFEMMRNFHWSLARPAQPWREGSYGGILAHKDMWVLVSERKEVAT</sequence>
<dbReference type="PANTHER" id="PTHR24305">
    <property type="entry name" value="CYTOCHROME P450"/>
    <property type="match status" value="1"/>
</dbReference>
<evidence type="ECO:0000256" key="2">
    <source>
        <dbReference type="ARBA" id="ARBA00022723"/>
    </source>
</evidence>
<evidence type="ECO:0000313" key="5">
    <source>
        <dbReference type="EMBL" id="KAK7966958.1"/>
    </source>
</evidence>
<feature type="transmembrane region" description="Helical" evidence="4">
    <location>
        <begin position="7"/>
        <end position="24"/>
    </location>
</feature>
<keyword evidence="6" id="KW-1185">Reference proteome</keyword>
<keyword evidence="3" id="KW-0408">Iron</keyword>
<keyword evidence="4" id="KW-0812">Transmembrane</keyword>
<dbReference type="InterPro" id="IPR001128">
    <property type="entry name" value="Cyt_P450"/>
</dbReference>
<evidence type="ECO:0000256" key="1">
    <source>
        <dbReference type="ARBA" id="ARBA00022617"/>
    </source>
</evidence>
<dbReference type="InterPro" id="IPR036396">
    <property type="entry name" value="Cyt_P450_sf"/>
</dbReference>
<dbReference type="SUPFAM" id="SSF48264">
    <property type="entry name" value="Cytochrome P450"/>
    <property type="match status" value="1"/>
</dbReference>
<dbReference type="PRINTS" id="PR00463">
    <property type="entry name" value="EP450I"/>
</dbReference>
<dbReference type="RefSeq" id="XP_066706350.1">
    <property type="nucleotide sequence ID" value="XM_066837457.1"/>
</dbReference>
<gene>
    <name evidence="5" type="ORF">PG986_001235</name>
</gene>
<comment type="caution">
    <text evidence="5">The sequence shown here is derived from an EMBL/GenBank/DDBJ whole genome shotgun (WGS) entry which is preliminary data.</text>
</comment>
<keyword evidence="4" id="KW-1133">Transmembrane helix</keyword>
<evidence type="ECO:0008006" key="7">
    <source>
        <dbReference type="Google" id="ProtNLM"/>
    </source>
</evidence>
<evidence type="ECO:0000313" key="6">
    <source>
        <dbReference type="Proteomes" id="UP001391051"/>
    </source>
</evidence>
<proteinExistence type="predicted"/>
<dbReference type="InterPro" id="IPR002401">
    <property type="entry name" value="Cyt_P450_E_grp-I"/>
</dbReference>
<reference evidence="5 6" key="1">
    <citation type="submission" date="2023-01" db="EMBL/GenBank/DDBJ databases">
        <title>Analysis of 21 Apiospora genomes using comparative genomics revels a genus with tremendous synthesis potential of carbohydrate active enzymes and secondary metabolites.</title>
        <authorList>
            <person name="Sorensen T."/>
        </authorList>
    </citation>
    <scope>NUCLEOTIDE SEQUENCE [LARGE SCALE GENOMIC DNA]</scope>
    <source>
        <strain evidence="5 6">CBS 24483</strain>
    </source>
</reference>
<organism evidence="5 6">
    <name type="scientific">Apiospora aurea</name>
    <dbReference type="NCBI Taxonomy" id="335848"/>
    <lineage>
        <taxon>Eukaryota</taxon>
        <taxon>Fungi</taxon>
        <taxon>Dikarya</taxon>
        <taxon>Ascomycota</taxon>
        <taxon>Pezizomycotina</taxon>
        <taxon>Sordariomycetes</taxon>
        <taxon>Xylariomycetidae</taxon>
        <taxon>Amphisphaeriales</taxon>
        <taxon>Apiosporaceae</taxon>
        <taxon>Apiospora</taxon>
    </lineage>
</organism>
<dbReference type="Pfam" id="PF00067">
    <property type="entry name" value="p450"/>
    <property type="match status" value="1"/>
</dbReference>
<keyword evidence="2" id="KW-0479">Metal-binding</keyword>
<dbReference type="EMBL" id="JAQQWE010000001">
    <property type="protein sequence ID" value="KAK7966958.1"/>
    <property type="molecule type" value="Genomic_DNA"/>
</dbReference>
<keyword evidence="1" id="KW-0349">Heme</keyword>
<evidence type="ECO:0000256" key="4">
    <source>
        <dbReference type="SAM" id="Phobius"/>
    </source>
</evidence>
<dbReference type="PRINTS" id="PR00385">
    <property type="entry name" value="P450"/>
</dbReference>
<dbReference type="Proteomes" id="UP001391051">
    <property type="component" value="Unassembled WGS sequence"/>
</dbReference>
<name>A0ABR1QWD9_9PEZI</name>